<organism evidence="1 2">
    <name type="scientific">Thalictrum thalictroides</name>
    <name type="common">Rue-anemone</name>
    <name type="synonym">Anemone thalictroides</name>
    <dbReference type="NCBI Taxonomy" id="46969"/>
    <lineage>
        <taxon>Eukaryota</taxon>
        <taxon>Viridiplantae</taxon>
        <taxon>Streptophyta</taxon>
        <taxon>Embryophyta</taxon>
        <taxon>Tracheophyta</taxon>
        <taxon>Spermatophyta</taxon>
        <taxon>Magnoliopsida</taxon>
        <taxon>Ranunculales</taxon>
        <taxon>Ranunculaceae</taxon>
        <taxon>Thalictroideae</taxon>
        <taxon>Thalictrum</taxon>
    </lineage>
</organism>
<evidence type="ECO:0000313" key="1">
    <source>
        <dbReference type="EMBL" id="KAF5192649.1"/>
    </source>
</evidence>
<name>A0A7J6W5K0_THATH</name>
<proteinExistence type="predicted"/>
<reference evidence="1 2" key="1">
    <citation type="submission" date="2020-06" db="EMBL/GenBank/DDBJ databases">
        <title>Transcriptomic and genomic resources for Thalictrum thalictroides and T. hernandezii: Facilitating candidate gene discovery in an emerging model plant lineage.</title>
        <authorList>
            <person name="Arias T."/>
            <person name="Riano-Pachon D.M."/>
            <person name="Di Stilio V.S."/>
        </authorList>
    </citation>
    <scope>NUCLEOTIDE SEQUENCE [LARGE SCALE GENOMIC DNA]</scope>
    <source>
        <strain evidence="2">cv. WT478/WT964</strain>
        <tissue evidence="1">Leaves</tissue>
    </source>
</reference>
<dbReference type="Proteomes" id="UP000554482">
    <property type="component" value="Unassembled WGS sequence"/>
</dbReference>
<sequence>EFSWETIKGFVQRRVNHHHIVNDGIRDVFKIDVEMEEIETEISRLSLKLESLRLEKEEMNV</sequence>
<feature type="non-terminal residue" evidence="1">
    <location>
        <position position="1"/>
    </location>
</feature>
<gene>
    <name evidence="1" type="ORF">FRX31_017764</name>
</gene>
<dbReference type="EMBL" id="JABWDY010021102">
    <property type="protein sequence ID" value="KAF5192649.1"/>
    <property type="molecule type" value="Genomic_DNA"/>
</dbReference>
<protein>
    <submittedName>
        <fullName evidence="1">Uncharacterized protein</fullName>
    </submittedName>
</protein>
<evidence type="ECO:0000313" key="2">
    <source>
        <dbReference type="Proteomes" id="UP000554482"/>
    </source>
</evidence>
<comment type="caution">
    <text evidence="1">The sequence shown here is derived from an EMBL/GenBank/DDBJ whole genome shotgun (WGS) entry which is preliminary data.</text>
</comment>
<accession>A0A7J6W5K0</accession>
<dbReference type="AlphaFoldDB" id="A0A7J6W5K0"/>
<keyword evidence="2" id="KW-1185">Reference proteome</keyword>